<reference evidence="3" key="1">
    <citation type="submission" date="2022-10" db="EMBL/GenBank/DDBJ databases">
        <title>The complete genomes of actinobacterial strains from the NBC collection.</title>
        <authorList>
            <person name="Joergensen T.S."/>
            <person name="Alvarez Arevalo M."/>
            <person name="Sterndorff E.B."/>
            <person name="Faurdal D."/>
            <person name="Vuksanovic O."/>
            <person name="Mourched A.-S."/>
            <person name="Charusanti P."/>
            <person name="Shaw S."/>
            <person name="Blin K."/>
            <person name="Weber T."/>
        </authorList>
    </citation>
    <scope>NUCLEOTIDE SEQUENCE</scope>
    <source>
        <strain evidence="3">NBC_00060</strain>
    </source>
</reference>
<feature type="transmembrane region" description="Helical" evidence="1">
    <location>
        <begin position="184"/>
        <end position="202"/>
    </location>
</feature>
<evidence type="ECO:0000259" key="2">
    <source>
        <dbReference type="Pfam" id="PF07853"/>
    </source>
</evidence>
<sequence>MNRARYRLVAVAVLPFLLALAVDLLLFAALRDRLPTRLATHFSGGGTADGYADRGAYVVVNIGLAGGLAAVWAVLAATADFAPRGARRLIGAGYATAGLTGYLMAAALYANLDAADGSEVRLPLWQLAAGLAVAALAGAAGAQLLRLLALPEVVPPPGPGAVERLDLAEGEVAGWARRAPSRTLCAVGVALLVVGGALTYVYGWGRAAAPLACGLLILACSCPYVTVDRHGLTTRPTVLPWPRVRIPLADVDRAVSREVKALSEYGGWGYRVRPGRSGLILRSGEAIVVRRAGGREFAVTVADSATAAALLNTLAERAAVR</sequence>
<organism evidence="3">
    <name type="scientific">Streptomyces sp. NBC_00060</name>
    <dbReference type="NCBI Taxonomy" id="2975636"/>
    <lineage>
        <taxon>Bacteria</taxon>
        <taxon>Bacillati</taxon>
        <taxon>Actinomycetota</taxon>
        <taxon>Actinomycetes</taxon>
        <taxon>Kitasatosporales</taxon>
        <taxon>Streptomycetaceae</taxon>
        <taxon>Streptomyces</taxon>
    </lineage>
</organism>
<protein>
    <submittedName>
        <fullName evidence="3">DUF1648 domain-containing protein</fullName>
    </submittedName>
</protein>
<gene>
    <name evidence="3" type="ORF">OHV25_12895</name>
</gene>
<feature type="transmembrane region" description="Helical" evidence="1">
    <location>
        <begin position="208"/>
        <end position="227"/>
    </location>
</feature>
<evidence type="ECO:0000256" key="1">
    <source>
        <dbReference type="SAM" id="Phobius"/>
    </source>
</evidence>
<keyword evidence="1" id="KW-0472">Membrane</keyword>
<feature type="transmembrane region" description="Helical" evidence="1">
    <location>
        <begin position="89"/>
        <end position="112"/>
    </location>
</feature>
<keyword evidence="1" id="KW-0812">Transmembrane</keyword>
<evidence type="ECO:0000313" key="3">
    <source>
        <dbReference type="EMBL" id="WTU40418.1"/>
    </source>
</evidence>
<dbReference type="Pfam" id="PF07853">
    <property type="entry name" value="DUF1648"/>
    <property type="match status" value="1"/>
</dbReference>
<dbReference type="EMBL" id="CP108253">
    <property type="protein sequence ID" value="WTU40418.1"/>
    <property type="molecule type" value="Genomic_DNA"/>
</dbReference>
<dbReference type="InterPro" id="IPR012867">
    <property type="entry name" value="DUF1648"/>
</dbReference>
<keyword evidence="1" id="KW-1133">Transmembrane helix</keyword>
<proteinExistence type="predicted"/>
<feature type="domain" description="DUF1648" evidence="2">
    <location>
        <begin position="20"/>
        <end position="57"/>
    </location>
</feature>
<name>A0AAU2H0K9_9ACTN</name>
<accession>A0AAU2H0K9</accession>
<dbReference type="AlphaFoldDB" id="A0AAU2H0K9"/>
<feature type="transmembrane region" description="Helical" evidence="1">
    <location>
        <begin position="124"/>
        <end position="145"/>
    </location>
</feature>
<feature type="transmembrane region" description="Helical" evidence="1">
    <location>
        <begin position="55"/>
        <end position="77"/>
    </location>
</feature>